<dbReference type="PANTHER" id="PTHR36838:SF1">
    <property type="entry name" value="SLR1864 PROTEIN"/>
    <property type="match status" value="1"/>
</dbReference>
<dbReference type="PANTHER" id="PTHR36838">
    <property type="entry name" value="AUXIN EFFLUX CARRIER FAMILY PROTEIN"/>
    <property type="match status" value="1"/>
</dbReference>
<gene>
    <name evidence="9" type="ordered locus">Dtur_1792</name>
</gene>
<feature type="transmembrane region" description="Helical" evidence="8">
    <location>
        <begin position="6"/>
        <end position="22"/>
    </location>
</feature>
<dbReference type="GO" id="GO:0005886">
    <property type="term" value="C:plasma membrane"/>
    <property type="evidence" value="ECO:0000318"/>
    <property type="project" value="GO_Central"/>
</dbReference>
<evidence type="ECO:0000313" key="10">
    <source>
        <dbReference type="Proteomes" id="UP000007719"/>
    </source>
</evidence>
<evidence type="ECO:0000256" key="4">
    <source>
        <dbReference type="ARBA" id="ARBA00022475"/>
    </source>
</evidence>
<dbReference type="RefSeq" id="WP_012584138.1">
    <property type="nucleotide sequence ID" value="NC_011661.1"/>
</dbReference>
<feature type="transmembrane region" description="Helical" evidence="8">
    <location>
        <begin position="157"/>
        <end position="176"/>
    </location>
</feature>
<dbReference type="OrthoDB" id="9798064at2"/>
<evidence type="ECO:0000256" key="3">
    <source>
        <dbReference type="ARBA" id="ARBA00022448"/>
    </source>
</evidence>
<feature type="transmembrane region" description="Helical" evidence="8">
    <location>
        <begin position="188"/>
        <end position="206"/>
    </location>
</feature>
<dbReference type="eggNOG" id="COG0679">
    <property type="taxonomic scope" value="Bacteria"/>
</dbReference>
<dbReference type="Gene3D" id="1.20.1530.20">
    <property type="match status" value="1"/>
</dbReference>
<dbReference type="InterPro" id="IPR004776">
    <property type="entry name" value="Mem_transp_PIN-like"/>
</dbReference>
<dbReference type="AlphaFoldDB" id="B8E0P4"/>
<sequence length="302" mass="33773">MLKILITLIIISLLGYLGKNYLFKEEDKEVISKFVYNFSLPALVFYSIYTNPPQISSFKVAITEWIISFIVGTLSIFLGFILKLSRETIGSLFLVSIGGNVTFMGYPIMEKLFGNQGLTLAILYDQLGMIVFVYTIGILVISLLVKPEKTTNRRFLGIERILINPPLWALIAGFLFQKINIPDFILESFSILGRATTPLMMFLLGLSLSKPYKDNKSIMGVSVGVLLKLILFPLFALITAKLLNLSDIPLKVTVLESAMPSMLTALVLSLQFNLDYVFTSQVITYSTLLSLITLNLWIGVIK</sequence>
<feature type="transmembrane region" description="Helical" evidence="8">
    <location>
        <begin position="89"/>
        <end position="109"/>
    </location>
</feature>
<evidence type="ECO:0000256" key="8">
    <source>
        <dbReference type="SAM" id="Phobius"/>
    </source>
</evidence>
<keyword evidence="3" id="KW-0813">Transport</keyword>
<keyword evidence="7 8" id="KW-0472">Membrane</keyword>
<dbReference type="GO" id="GO:0055085">
    <property type="term" value="P:transmembrane transport"/>
    <property type="evidence" value="ECO:0007669"/>
    <property type="project" value="InterPro"/>
</dbReference>
<feature type="transmembrane region" description="Helical" evidence="8">
    <location>
        <begin position="121"/>
        <end position="145"/>
    </location>
</feature>
<accession>B8E0P4</accession>
<dbReference type="Proteomes" id="UP000007719">
    <property type="component" value="Chromosome"/>
</dbReference>
<dbReference type="EnsemblBacteria" id="ACK43064">
    <property type="protein sequence ID" value="ACK43064"/>
    <property type="gene ID" value="Dtur_1792"/>
</dbReference>
<dbReference type="STRING" id="515635.Dtur_1792"/>
<evidence type="ECO:0000256" key="5">
    <source>
        <dbReference type="ARBA" id="ARBA00022692"/>
    </source>
</evidence>
<evidence type="ECO:0000256" key="2">
    <source>
        <dbReference type="ARBA" id="ARBA00010145"/>
    </source>
</evidence>
<evidence type="ECO:0000256" key="1">
    <source>
        <dbReference type="ARBA" id="ARBA00004651"/>
    </source>
</evidence>
<dbReference type="HOGENOM" id="CLU_056175_5_2_0"/>
<evidence type="ECO:0000256" key="6">
    <source>
        <dbReference type="ARBA" id="ARBA00022989"/>
    </source>
</evidence>
<evidence type="ECO:0000256" key="7">
    <source>
        <dbReference type="ARBA" id="ARBA00023136"/>
    </source>
</evidence>
<evidence type="ECO:0000313" key="9">
    <source>
        <dbReference type="EMBL" id="ACK43064.1"/>
    </source>
</evidence>
<feature type="transmembrane region" description="Helical" evidence="8">
    <location>
        <begin position="34"/>
        <end position="50"/>
    </location>
</feature>
<comment type="similarity">
    <text evidence="2">Belongs to the auxin efflux carrier (TC 2.A.69) family.</text>
</comment>
<feature type="transmembrane region" description="Helical" evidence="8">
    <location>
        <begin position="282"/>
        <end position="301"/>
    </location>
</feature>
<dbReference type="Pfam" id="PF03547">
    <property type="entry name" value="Mem_trans"/>
    <property type="match status" value="1"/>
</dbReference>
<dbReference type="InParanoid" id="B8E0P4"/>
<feature type="transmembrane region" description="Helical" evidence="8">
    <location>
        <begin position="62"/>
        <end position="82"/>
    </location>
</feature>
<keyword evidence="4" id="KW-1003">Cell membrane</keyword>
<dbReference type="FunCoup" id="B8E0P4">
    <property type="interactions" value="28"/>
</dbReference>
<dbReference type="InterPro" id="IPR038770">
    <property type="entry name" value="Na+/solute_symporter_sf"/>
</dbReference>
<proteinExistence type="inferred from homology"/>
<protein>
    <submittedName>
        <fullName evidence="9">Auxin Efflux Carrier</fullName>
    </submittedName>
</protein>
<comment type="subcellular location">
    <subcellularLocation>
        <location evidence="1">Cell membrane</location>
        <topology evidence="1">Multi-pass membrane protein</topology>
    </subcellularLocation>
</comment>
<keyword evidence="5 8" id="KW-0812">Transmembrane</keyword>
<name>B8E0P4_DICTD</name>
<keyword evidence="6 8" id="KW-1133">Transmembrane helix</keyword>
<reference evidence="10" key="1">
    <citation type="journal article" date="2016" name="Front. Microbiol.">
        <title>The complete genome sequence of hyperthermophile Dictyoglomus turgidum DSM 6724 reveals a specialized carbohydrate fermentor.</title>
        <authorList>
            <person name="Brumm P.J."/>
            <person name="Gowda K."/>
            <person name="Robb F.T."/>
            <person name="Mead D.A."/>
        </authorList>
    </citation>
    <scope>NUCLEOTIDE SEQUENCE [LARGE SCALE GENOMIC DNA]</scope>
    <source>
        <strain evidence="10">DSM 6724 / Z-1310</strain>
    </source>
</reference>
<dbReference type="EMBL" id="CP001251">
    <property type="protein sequence ID" value="ACK43064.1"/>
    <property type="molecule type" value="Genomic_DNA"/>
</dbReference>
<keyword evidence="10" id="KW-1185">Reference proteome</keyword>
<organism evidence="9 10">
    <name type="scientific">Dictyoglomus turgidum (strain DSM 6724 / Z-1310)</name>
    <dbReference type="NCBI Taxonomy" id="515635"/>
    <lineage>
        <taxon>Bacteria</taxon>
        <taxon>Pseudomonadati</taxon>
        <taxon>Dictyoglomota</taxon>
        <taxon>Dictyoglomia</taxon>
        <taxon>Dictyoglomales</taxon>
        <taxon>Dictyoglomaceae</taxon>
        <taxon>Dictyoglomus</taxon>
    </lineage>
</organism>
<feature type="transmembrane region" description="Helical" evidence="8">
    <location>
        <begin position="218"/>
        <end position="240"/>
    </location>
</feature>
<dbReference type="KEGG" id="dtu:Dtur_1792"/>